<evidence type="ECO:0000313" key="3">
    <source>
        <dbReference type="Proteomes" id="UP000503162"/>
    </source>
</evidence>
<evidence type="ECO:0000256" key="1">
    <source>
        <dbReference type="SAM" id="MobiDB-lite"/>
    </source>
</evidence>
<organism evidence="2 3">
    <name type="scientific">Hydrogenophaga crocea</name>
    <dbReference type="NCBI Taxonomy" id="2716225"/>
    <lineage>
        <taxon>Bacteria</taxon>
        <taxon>Pseudomonadati</taxon>
        <taxon>Pseudomonadota</taxon>
        <taxon>Betaproteobacteria</taxon>
        <taxon>Burkholderiales</taxon>
        <taxon>Comamonadaceae</taxon>
        <taxon>Hydrogenophaga</taxon>
    </lineage>
</organism>
<feature type="compositionally biased region" description="Pro residues" evidence="1">
    <location>
        <begin position="140"/>
        <end position="160"/>
    </location>
</feature>
<feature type="region of interest" description="Disordered" evidence="1">
    <location>
        <begin position="131"/>
        <end position="160"/>
    </location>
</feature>
<feature type="region of interest" description="Disordered" evidence="1">
    <location>
        <begin position="1"/>
        <end position="43"/>
    </location>
</feature>
<dbReference type="AlphaFoldDB" id="A0A6G8IEI1"/>
<dbReference type="Proteomes" id="UP000503162">
    <property type="component" value="Chromosome"/>
</dbReference>
<name>A0A6G8IEI1_9BURK</name>
<protein>
    <submittedName>
        <fullName evidence="2">Uncharacterized protein</fullName>
    </submittedName>
</protein>
<keyword evidence="3" id="KW-1185">Reference proteome</keyword>
<reference evidence="2 3" key="1">
    <citation type="submission" date="2020-03" db="EMBL/GenBank/DDBJ databases">
        <title>Hydrogenophaga sp. nov. isolated from cyanobacterial mat.</title>
        <authorList>
            <person name="Thorat V."/>
            <person name="Kirdat K."/>
            <person name="Tiwarekar B."/>
            <person name="Costa E.D."/>
            <person name="Yadav A."/>
        </authorList>
    </citation>
    <scope>NUCLEOTIDE SEQUENCE [LARGE SCALE GENOMIC DNA]</scope>
    <source>
        <strain evidence="2 3">BA0156</strain>
    </source>
</reference>
<accession>A0A6G8IEI1</accession>
<evidence type="ECO:0000313" key="2">
    <source>
        <dbReference type="EMBL" id="QIM51455.1"/>
    </source>
</evidence>
<sequence>MIQRSRSHSPSPSPTPNRNIPAAGQPSATLAHPDEAPEGLEEGFDDMSLDELIDQIAQERLRLSNQLGGLPPEQALVIEQELMHLADMHEDSLQTQTATQYHLNEIERLQAENQDLESQLRLLQQQNLQQRLLALAQPAQPRPQPEPPRTPPDTPTPREN</sequence>
<dbReference type="EMBL" id="CP049989">
    <property type="protein sequence ID" value="QIM51455.1"/>
    <property type="molecule type" value="Genomic_DNA"/>
</dbReference>
<dbReference type="KEGG" id="hcz:G9Q37_04540"/>
<gene>
    <name evidence="2" type="ORF">G9Q37_04540</name>
</gene>
<proteinExistence type="predicted"/>
<dbReference type="RefSeq" id="WP_166225186.1">
    <property type="nucleotide sequence ID" value="NZ_CP049989.1"/>
</dbReference>